<name>A0A1B9DXH5_9FLAO</name>
<dbReference type="SUPFAM" id="SSF56935">
    <property type="entry name" value="Porins"/>
    <property type="match status" value="1"/>
</dbReference>
<organism evidence="1 2">
    <name type="scientific">Flavobacterium crassostreae</name>
    <dbReference type="NCBI Taxonomy" id="1763534"/>
    <lineage>
        <taxon>Bacteria</taxon>
        <taxon>Pseudomonadati</taxon>
        <taxon>Bacteroidota</taxon>
        <taxon>Flavobacteriia</taxon>
        <taxon>Flavobacteriales</taxon>
        <taxon>Flavobacteriaceae</taxon>
        <taxon>Flavobacterium</taxon>
    </lineage>
</organism>
<dbReference type="STRING" id="1763534.GCA_001831475_00227"/>
<keyword evidence="2" id="KW-1185">Reference proteome</keyword>
<accession>A0A1B9DXH5</accession>
<dbReference type="SUPFAM" id="SSF49464">
    <property type="entry name" value="Carboxypeptidase regulatory domain-like"/>
    <property type="match status" value="1"/>
</dbReference>
<evidence type="ECO:0000313" key="2">
    <source>
        <dbReference type="Proteomes" id="UP000093510"/>
    </source>
</evidence>
<dbReference type="Proteomes" id="UP000093510">
    <property type="component" value="Unassembled WGS sequence"/>
</dbReference>
<dbReference type="OrthoDB" id="9803050at2"/>
<sequence length="774" mass="86867">MLPWLFIKSTLLKAVILPTVLFFCSLIALAQTKITLSGSVKNQNQQALIGANLSFLSSTHSFATSTDSVGQYQLTLPADFYSIEVHYVGFVSQYTNATFSRKDSLNFILKKQNSFLNEVIILTSPKKAIGILSGNKLTFSPASLKAVPSLMGVTDINKILQLTPGVQNSGDANGYLYIRGSDPGHNLMLYANAPIYGMAHLLGVFPFYNGDHIQEVHLDKSNTNPQNGGRLSATVAVLPTKKLPTVFSVKGNLGFLASQATIALPISKTTGLYLSGRKTYIDQLATPLLAPPKQNNKSDIKDLKYHFGDSNVTFIAALAPKHKLTVDAFVSGDVLKITDPDLALHASLKWNNTLISSSSQCQITPNTVLTNTLYFSQYQNNLELEQATVQMNIKSYVTDLGFSSAITYWVNHIPFESGLQYANQQLQPQKITVNNLTTGSIRPQEVHNKANSVSFYTSMKPQLIKNLTAELGLRLNYYSADHRKTTYLHAEPRVLLNYKTPQNNALFASYTRKNQYLNLITTSSVGVPTDFWVASTEGVPAQFSDEFSVGYNQKIKSQWEWSLSSFYRTMNNLIEYPYGVTQFNEITTFKNDVLVGKGTAYGLETMLKKDAGKFKGWLSYTLSWANRQLDPLNNGQSYYAKYDRRHNLAVVATYDLNSKWDFGITQIFSSGNRFTTPTSWYFINNNPVKEYGKYNNAQMPNYLRTDWSVNYYFIKTASKESALNFSVYNTFNIQNPIYTVLNVVVDPDKQKIDVQPERKTLYTILPSISWRFQF</sequence>
<reference evidence="1 2" key="1">
    <citation type="submission" date="2016-03" db="EMBL/GenBank/DDBJ databases">
        <authorList>
            <person name="Ploux O."/>
        </authorList>
    </citation>
    <scope>NUCLEOTIDE SEQUENCE [LARGE SCALE GENOMIC DNA]</scope>
    <source>
        <strain evidence="1 2">LPB0076</strain>
    </source>
</reference>
<comment type="caution">
    <text evidence="1">The sequence shown here is derived from an EMBL/GenBank/DDBJ whole genome shotgun (WGS) entry which is preliminary data.</text>
</comment>
<proteinExistence type="predicted"/>
<dbReference type="EMBL" id="LVEP01000038">
    <property type="protein sequence ID" value="OCB74393.1"/>
    <property type="molecule type" value="Genomic_DNA"/>
</dbReference>
<gene>
    <name evidence="1" type="ORF">LPBF_10365</name>
</gene>
<dbReference type="AlphaFoldDB" id="A0A1B9DXH5"/>
<dbReference type="Gene3D" id="2.60.40.1120">
    <property type="entry name" value="Carboxypeptidase-like, regulatory domain"/>
    <property type="match status" value="1"/>
</dbReference>
<dbReference type="InterPro" id="IPR008969">
    <property type="entry name" value="CarboxyPept-like_regulatory"/>
</dbReference>
<dbReference type="Pfam" id="PF13715">
    <property type="entry name" value="CarbopepD_reg_2"/>
    <property type="match status" value="1"/>
</dbReference>
<evidence type="ECO:0000313" key="1">
    <source>
        <dbReference type="EMBL" id="OCB74393.1"/>
    </source>
</evidence>
<protein>
    <submittedName>
        <fullName evidence="1">Oxidoreductase</fullName>
    </submittedName>
</protein>